<dbReference type="AlphaFoldDB" id="A0A198A8C5"/>
<reference evidence="3 4" key="1">
    <citation type="submission" date="2016-05" db="EMBL/GenBank/DDBJ databases">
        <title>Paenibacillus sp. 1ZS3-15 nov., isolated from the rhizosphere soil.</title>
        <authorList>
            <person name="Zhang X.X."/>
            <person name="Zhang J."/>
        </authorList>
    </citation>
    <scope>NUCLEOTIDE SEQUENCE [LARGE SCALE GENOMIC DNA]</scope>
    <source>
        <strain evidence="3 4">1ZS3-15</strain>
    </source>
</reference>
<keyword evidence="2" id="KW-0472">Membrane</keyword>
<evidence type="ECO:0000313" key="4">
    <source>
        <dbReference type="Proteomes" id="UP000078454"/>
    </source>
</evidence>
<feature type="transmembrane region" description="Helical" evidence="2">
    <location>
        <begin position="162"/>
        <end position="186"/>
    </location>
</feature>
<evidence type="ECO:0008006" key="5">
    <source>
        <dbReference type="Google" id="ProtNLM"/>
    </source>
</evidence>
<proteinExistence type="predicted"/>
<sequence>MPEVVSIGPLQLQGKLVALLLACVLGFWLMRRVLRRWNGVVGERGEAGVREESDVLEECGERGVSDVHELPKVCEACEVHKEPEVARVPVRGLDDVILNAVLIVFFTWRLGSLLTQPSLLWESPMKLLLTAGSKMEILLGIVLAYIYLSYQVRKHGMAWRVLLDLLAVGAALAIFLYAALTPSFGLPTSLPWGIGVEGTVSRFHPHHAYLAILLVPLLVWQQLWVARSTTVLGTGMLLKHTLFYGGAAGMIASFFALAEPTAVYLTTGQLLNLLMMIIGMNLPILSHTTGRRELMDMSQNDSKTQIQQEQQNQERNKKPASKEGYDKKLDGPNRPST</sequence>
<feature type="transmembrane region" description="Helical" evidence="2">
    <location>
        <begin position="12"/>
        <end position="30"/>
    </location>
</feature>
<feature type="region of interest" description="Disordered" evidence="1">
    <location>
        <begin position="296"/>
        <end position="337"/>
    </location>
</feature>
<keyword evidence="2" id="KW-1133">Transmembrane helix</keyword>
<accession>A0A198A8C5</accession>
<dbReference type="STRING" id="1850517.A8708_21910"/>
<feature type="transmembrane region" description="Helical" evidence="2">
    <location>
        <begin position="96"/>
        <end position="115"/>
    </location>
</feature>
<feature type="transmembrane region" description="Helical" evidence="2">
    <location>
        <begin position="237"/>
        <end position="257"/>
    </location>
</feature>
<evidence type="ECO:0000256" key="1">
    <source>
        <dbReference type="SAM" id="MobiDB-lite"/>
    </source>
</evidence>
<evidence type="ECO:0000256" key="2">
    <source>
        <dbReference type="SAM" id="Phobius"/>
    </source>
</evidence>
<dbReference type="OrthoDB" id="1796359at2"/>
<evidence type="ECO:0000313" key="3">
    <source>
        <dbReference type="EMBL" id="OAS17427.1"/>
    </source>
</evidence>
<feature type="transmembrane region" description="Helical" evidence="2">
    <location>
        <begin position="127"/>
        <end position="150"/>
    </location>
</feature>
<feature type="compositionally biased region" description="Basic and acidic residues" evidence="1">
    <location>
        <begin position="312"/>
        <end position="331"/>
    </location>
</feature>
<dbReference type="EMBL" id="LYPB01000072">
    <property type="protein sequence ID" value="OAS17427.1"/>
    <property type="molecule type" value="Genomic_DNA"/>
</dbReference>
<dbReference type="Proteomes" id="UP000078454">
    <property type="component" value="Unassembled WGS sequence"/>
</dbReference>
<organism evidence="3 4">
    <name type="scientific">Paenibacillus oryzisoli</name>
    <dbReference type="NCBI Taxonomy" id="1850517"/>
    <lineage>
        <taxon>Bacteria</taxon>
        <taxon>Bacillati</taxon>
        <taxon>Bacillota</taxon>
        <taxon>Bacilli</taxon>
        <taxon>Bacillales</taxon>
        <taxon>Paenibacillaceae</taxon>
        <taxon>Paenibacillus</taxon>
    </lineage>
</organism>
<protein>
    <recommendedName>
        <fullName evidence="5">Diacylglyceryl transferase</fullName>
    </recommendedName>
</protein>
<keyword evidence="4" id="KW-1185">Reference proteome</keyword>
<dbReference type="RefSeq" id="WP_068665905.1">
    <property type="nucleotide sequence ID" value="NZ_LYPB01000072.1"/>
</dbReference>
<feature type="transmembrane region" description="Helical" evidence="2">
    <location>
        <begin position="206"/>
        <end position="225"/>
    </location>
</feature>
<keyword evidence="2" id="KW-0812">Transmembrane</keyword>
<name>A0A198A8C5_9BACL</name>
<feature type="transmembrane region" description="Helical" evidence="2">
    <location>
        <begin position="263"/>
        <end position="285"/>
    </location>
</feature>
<comment type="caution">
    <text evidence="3">The sequence shown here is derived from an EMBL/GenBank/DDBJ whole genome shotgun (WGS) entry which is preliminary data.</text>
</comment>
<gene>
    <name evidence="3" type="ORF">A8708_21910</name>
</gene>